<proteinExistence type="predicted"/>
<feature type="compositionally biased region" description="Pro residues" evidence="1">
    <location>
        <begin position="370"/>
        <end position="400"/>
    </location>
</feature>
<feature type="compositionally biased region" description="Pro residues" evidence="1">
    <location>
        <begin position="446"/>
        <end position="460"/>
    </location>
</feature>
<feature type="compositionally biased region" description="Pro residues" evidence="1">
    <location>
        <begin position="596"/>
        <end position="608"/>
    </location>
</feature>
<reference evidence="2" key="1">
    <citation type="submission" date="2024-06" db="EMBL/GenBank/DDBJ databases">
        <title>The genome sequences of Kitasatospora sp. strain HUAS MG31.</title>
        <authorList>
            <person name="Mo P."/>
        </authorList>
    </citation>
    <scope>NUCLEOTIDE SEQUENCE</scope>
    <source>
        <strain evidence="2">HUAS MG31</strain>
    </source>
</reference>
<feature type="compositionally biased region" description="Pro residues" evidence="1">
    <location>
        <begin position="411"/>
        <end position="428"/>
    </location>
</feature>
<sequence length="608" mass="60549">MTQDGFAAAERITATLDALSEALVDDRATHYPAAVLGAFRRSGHPSSSALFGLRLSPTGPGLMTIHGLGAVVEASTARQARPAGGPGAVPALLSRYGGGPVRGVTMASDAPSLAAFQLPVTAEPADEKLRPAFAPALAALAAERPTASPEELSTGSGVEVRMVVPPSFFPLILRGGDQALTTHLAEVSEELFAGAGPAARREWAVLSAALADEFAAAGVFYAGVAALRSGVRDSRATLVAAFARRPESVGDLAVALSAERPHAEVWTVLLPAGPAVLLVESRTAPVPAQLTADGQRRWVVSSVMEAFLPLPDGSGVLTVQLSTPHLDDWELYADSFAELLEGVQLGWDGVAAPAPQPAAVPAQQIATPPVSAPPVAPPPVPPAPPAPPVAPPAPPAPPAAEAPKPKGTPVRIPPPDFNPFAPPAPPAAAPAGDGEPAAPGKGTPVRIPPPDFNPFAPPAPTAGGAPAPAAPVQVAAAPAAAPASADPFGTVVSQQAPDPFGTTVTGSTPPPAAPVAAPPVPAQPPTPPGKGTPVRIPPPDFNPFAPPAPPAAAAEDGEEGQAAPSKGTPVRIPPPDFNPFAPPAPSAGGAQAPAAPAAPEPPANNPFG</sequence>
<accession>A0AAU8JRJ1</accession>
<dbReference type="KEGG" id="kcm:ABWK59_08090"/>
<evidence type="ECO:0000313" key="2">
    <source>
        <dbReference type="EMBL" id="XCM78893.1"/>
    </source>
</evidence>
<evidence type="ECO:0000256" key="1">
    <source>
        <dbReference type="SAM" id="MobiDB-lite"/>
    </source>
</evidence>
<dbReference type="EMBL" id="CP159872">
    <property type="protein sequence ID" value="XCM78893.1"/>
    <property type="molecule type" value="Genomic_DNA"/>
</dbReference>
<name>A0AAU8JRJ1_9ACTN</name>
<feature type="compositionally biased region" description="Low complexity" evidence="1">
    <location>
        <begin position="429"/>
        <end position="439"/>
    </location>
</feature>
<feature type="region of interest" description="Disordered" evidence="1">
    <location>
        <begin position="370"/>
        <end position="608"/>
    </location>
</feature>
<dbReference type="RefSeq" id="WP_354639139.1">
    <property type="nucleotide sequence ID" value="NZ_CP159872.1"/>
</dbReference>
<organism evidence="2">
    <name type="scientific">Kitasatospora camelliae</name>
    <dbReference type="NCBI Taxonomy" id="3156397"/>
    <lineage>
        <taxon>Bacteria</taxon>
        <taxon>Bacillati</taxon>
        <taxon>Actinomycetota</taxon>
        <taxon>Actinomycetes</taxon>
        <taxon>Kitasatosporales</taxon>
        <taxon>Streptomycetaceae</taxon>
        <taxon>Kitasatospora</taxon>
    </lineage>
</organism>
<feature type="compositionally biased region" description="Pro residues" evidence="1">
    <location>
        <begin position="571"/>
        <end position="585"/>
    </location>
</feature>
<feature type="compositionally biased region" description="Low complexity" evidence="1">
    <location>
        <begin position="461"/>
        <end position="487"/>
    </location>
</feature>
<protein>
    <submittedName>
        <fullName evidence="2">Uncharacterized protein</fullName>
    </submittedName>
</protein>
<dbReference type="PRINTS" id="PR01217">
    <property type="entry name" value="PRICHEXTENSN"/>
</dbReference>
<dbReference type="AlphaFoldDB" id="A0AAU8JRJ1"/>
<feature type="compositionally biased region" description="Low complexity" evidence="1">
    <location>
        <begin position="586"/>
        <end position="595"/>
    </location>
</feature>
<gene>
    <name evidence="2" type="ORF">ABWK59_08090</name>
</gene>
<feature type="compositionally biased region" description="Pro residues" evidence="1">
    <location>
        <begin position="508"/>
        <end position="550"/>
    </location>
</feature>